<gene>
    <name evidence="1" type="ORF">GAB14E_2070</name>
</gene>
<evidence type="ECO:0000313" key="2">
    <source>
        <dbReference type="Proteomes" id="UP000029868"/>
    </source>
</evidence>
<sequence length="72" mass="8131">MKMNDIHSEIQTGIINYLSAHPEACASVQGICNQWLSNEKYLHNIDQVQTAVDGLLSRGEMHKRADTNKYSL</sequence>
<protein>
    <submittedName>
        <fullName evidence="1">Uncharacterized protein</fullName>
    </submittedName>
</protein>
<name>A0A099KW81_COLPS</name>
<reference evidence="1 2" key="1">
    <citation type="submission" date="2014-08" db="EMBL/GenBank/DDBJ databases">
        <title>Genomic and Phenotypic Diversity of Colwellia psychrerythraea strains from Disparate Marine Basins.</title>
        <authorList>
            <person name="Techtmann S.M."/>
            <person name="Stelling S.C."/>
            <person name="Utturkar S.M."/>
            <person name="Alshibli N."/>
            <person name="Harris A."/>
            <person name="Brown S.D."/>
            <person name="Hazen T.C."/>
        </authorList>
    </citation>
    <scope>NUCLEOTIDE SEQUENCE [LARGE SCALE GENOMIC DNA]</scope>
    <source>
        <strain evidence="1 2">GAB14E</strain>
    </source>
</reference>
<evidence type="ECO:0000313" key="1">
    <source>
        <dbReference type="EMBL" id="KGJ94836.1"/>
    </source>
</evidence>
<dbReference type="Proteomes" id="UP000029868">
    <property type="component" value="Unassembled WGS sequence"/>
</dbReference>
<comment type="caution">
    <text evidence="1">The sequence shown here is derived from an EMBL/GenBank/DDBJ whole genome shotgun (WGS) entry which is preliminary data.</text>
</comment>
<proteinExistence type="predicted"/>
<dbReference type="AlphaFoldDB" id="A0A099KW81"/>
<dbReference type="PATRIC" id="fig|28229.3.peg.1685"/>
<accession>A0A099KW81</accession>
<organism evidence="1 2">
    <name type="scientific">Colwellia psychrerythraea</name>
    <name type="common">Vibrio psychroerythus</name>
    <dbReference type="NCBI Taxonomy" id="28229"/>
    <lineage>
        <taxon>Bacteria</taxon>
        <taxon>Pseudomonadati</taxon>
        <taxon>Pseudomonadota</taxon>
        <taxon>Gammaproteobacteria</taxon>
        <taxon>Alteromonadales</taxon>
        <taxon>Colwelliaceae</taxon>
        <taxon>Colwellia</taxon>
    </lineage>
</organism>
<dbReference type="RefSeq" id="WP_033081755.1">
    <property type="nucleotide sequence ID" value="NZ_JQEC01000016.1"/>
</dbReference>
<dbReference type="EMBL" id="JQEC01000016">
    <property type="protein sequence ID" value="KGJ94836.1"/>
    <property type="molecule type" value="Genomic_DNA"/>
</dbReference>
<dbReference type="OrthoDB" id="9794260at2"/>